<feature type="domain" description="MIP18 family-like" evidence="2">
    <location>
        <begin position="30"/>
        <end position="91"/>
    </location>
</feature>
<dbReference type="PANTHER" id="PTHR42831:SF3">
    <property type="entry name" value="1,2-PHENYLACETYL-COA EPOXIDASE, SUBUNIT D-RELATED"/>
    <property type="match status" value="1"/>
</dbReference>
<feature type="compositionally biased region" description="Low complexity" evidence="1">
    <location>
        <begin position="10"/>
        <end position="22"/>
    </location>
</feature>
<evidence type="ECO:0000313" key="4">
    <source>
        <dbReference type="EMBL" id="TCT04206.1"/>
    </source>
</evidence>
<comment type="caution">
    <text evidence="4">The sequence shown here is derived from an EMBL/GenBank/DDBJ whole genome shotgun (WGS) entry which is preliminary data.</text>
</comment>
<organism evidence="4 5">
    <name type="scientific">Aquabacter spiritensis</name>
    <dbReference type="NCBI Taxonomy" id="933073"/>
    <lineage>
        <taxon>Bacteria</taxon>
        <taxon>Pseudomonadati</taxon>
        <taxon>Pseudomonadota</taxon>
        <taxon>Alphaproteobacteria</taxon>
        <taxon>Hyphomicrobiales</taxon>
        <taxon>Xanthobacteraceae</taxon>
        <taxon>Aquabacter</taxon>
    </lineage>
</organism>
<dbReference type="Proteomes" id="UP000294664">
    <property type="component" value="Unassembled WGS sequence"/>
</dbReference>
<dbReference type="PANTHER" id="PTHR42831">
    <property type="entry name" value="FE-S PROTEIN MATURATION AUXILIARY FACTOR YITW"/>
    <property type="match status" value="1"/>
</dbReference>
<dbReference type="InterPro" id="IPR002744">
    <property type="entry name" value="MIP18-like"/>
</dbReference>
<name>A0A4R3LVU6_9HYPH</name>
<dbReference type="EMBL" id="SMAI01000007">
    <property type="protein sequence ID" value="TCT04206.1"/>
    <property type="molecule type" value="Genomic_DNA"/>
</dbReference>
<proteinExistence type="predicted"/>
<reference evidence="4 5" key="1">
    <citation type="submission" date="2019-03" db="EMBL/GenBank/DDBJ databases">
        <title>Genomic Encyclopedia of Type Strains, Phase IV (KMG-IV): sequencing the most valuable type-strain genomes for metagenomic binning, comparative biology and taxonomic classification.</title>
        <authorList>
            <person name="Goeker M."/>
        </authorList>
    </citation>
    <scope>NUCLEOTIDE SEQUENCE [LARGE SCALE GENOMIC DNA]</scope>
    <source>
        <strain evidence="4 5">DSM 9035</strain>
    </source>
</reference>
<evidence type="ECO:0000259" key="2">
    <source>
        <dbReference type="Pfam" id="PF01883"/>
    </source>
</evidence>
<dbReference type="Pfam" id="PF23451">
    <property type="entry name" value="Zn_ribbon_PaaD"/>
    <property type="match status" value="1"/>
</dbReference>
<gene>
    <name evidence="4" type="ORF">EDC64_10722</name>
</gene>
<dbReference type="Pfam" id="PF01883">
    <property type="entry name" value="FeS_assembly_P"/>
    <property type="match status" value="1"/>
</dbReference>
<protein>
    <submittedName>
        <fullName evidence="4">Ring-1,2-phenylacetyl-CoA epoxidase subunit PaaD</fullName>
    </submittedName>
</protein>
<dbReference type="InterPro" id="IPR011883">
    <property type="entry name" value="PaaD-like"/>
</dbReference>
<dbReference type="InterPro" id="IPR056572">
    <property type="entry name" value="Zn_ribbon_PaaD"/>
</dbReference>
<keyword evidence="5" id="KW-1185">Reference proteome</keyword>
<dbReference type="InterPro" id="IPR034904">
    <property type="entry name" value="FSCA_dom_sf"/>
</dbReference>
<dbReference type="Gene3D" id="3.30.300.130">
    <property type="entry name" value="Fe-S cluster assembly (FSCA)"/>
    <property type="match status" value="1"/>
</dbReference>
<feature type="domain" description="PaaD zinc beta ribbon" evidence="3">
    <location>
        <begin position="137"/>
        <end position="182"/>
    </location>
</feature>
<evidence type="ECO:0000313" key="5">
    <source>
        <dbReference type="Proteomes" id="UP000294664"/>
    </source>
</evidence>
<feature type="region of interest" description="Disordered" evidence="1">
    <location>
        <begin position="1"/>
        <end position="22"/>
    </location>
</feature>
<dbReference type="InterPro" id="IPR052339">
    <property type="entry name" value="Fe-S_Maturation_MIP18"/>
</dbReference>
<dbReference type="SUPFAM" id="SSF117916">
    <property type="entry name" value="Fe-S cluster assembly (FSCA) domain-like"/>
    <property type="match status" value="1"/>
</dbReference>
<evidence type="ECO:0000256" key="1">
    <source>
        <dbReference type="SAM" id="MobiDB-lite"/>
    </source>
</evidence>
<accession>A0A4R3LVU6</accession>
<dbReference type="AlphaFoldDB" id="A0A4R3LVU6"/>
<dbReference type="NCBIfam" id="TIGR02159">
    <property type="entry name" value="PA_CoA_Oxy4"/>
    <property type="match status" value="1"/>
</dbReference>
<evidence type="ECO:0000259" key="3">
    <source>
        <dbReference type="Pfam" id="PF23451"/>
    </source>
</evidence>
<sequence>MSNPAPPLVAAPGAAVPGAGAPEDAGALEDRVREIAGGVVDPEIPVLTIADLGVLRAVRVGGGRVEVDITPTYSGCPAMNMIALEIELALDKAGFGPVSVKTVLSPAWTTDWMTEDGRAKLRAYGIAPPAKGGGRRALFGEDTVACPHCGATDTAEIAAFGSTSCKSLWQCRACREPFDYFKCH</sequence>